<dbReference type="AlphaFoldDB" id="A0A7I9YPT4"/>
<reference evidence="15 16" key="1">
    <citation type="journal article" date="2019" name="Emerg. Microbes Infect.">
        <title>Comprehensive subspecies identification of 175 nontuberculous mycobacteria species based on 7547 genomic profiles.</title>
        <authorList>
            <person name="Matsumoto Y."/>
            <person name="Kinjo T."/>
            <person name="Motooka D."/>
            <person name="Nabeya D."/>
            <person name="Jung N."/>
            <person name="Uechi K."/>
            <person name="Horii T."/>
            <person name="Iida T."/>
            <person name="Fujita J."/>
            <person name="Nakamura S."/>
        </authorList>
    </citation>
    <scope>NUCLEOTIDE SEQUENCE [LARGE SCALE GENOMIC DNA]</scope>
    <source>
        <strain evidence="15 16">JCM 30725</strain>
    </source>
</reference>
<comment type="caution">
    <text evidence="15">The sequence shown here is derived from an EMBL/GenBank/DDBJ whole genome shotgun (WGS) entry which is preliminary data.</text>
</comment>
<evidence type="ECO:0000256" key="1">
    <source>
        <dbReference type="ARBA" id="ARBA00004651"/>
    </source>
</evidence>
<evidence type="ECO:0000256" key="8">
    <source>
        <dbReference type="ARBA" id="ARBA00022989"/>
    </source>
</evidence>
<evidence type="ECO:0000313" key="15">
    <source>
        <dbReference type="EMBL" id="GFG90592.1"/>
    </source>
</evidence>
<dbReference type="Pfam" id="PF01435">
    <property type="entry name" value="Peptidase_M48"/>
    <property type="match status" value="2"/>
</dbReference>
<dbReference type="GO" id="GO:0004222">
    <property type="term" value="F:metalloendopeptidase activity"/>
    <property type="evidence" value="ECO:0007669"/>
    <property type="project" value="InterPro"/>
</dbReference>
<gene>
    <name evidence="15" type="ORF">MBOU_26340</name>
</gene>
<dbReference type="Proteomes" id="UP000465360">
    <property type="component" value="Unassembled WGS sequence"/>
</dbReference>
<evidence type="ECO:0000256" key="13">
    <source>
        <dbReference type="SAM" id="Phobius"/>
    </source>
</evidence>
<evidence type="ECO:0000256" key="4">
    <source>
        <dbReference type="ARBA" id="ARBA00022692"/>
    </source>
</evidence>
<dbReference type="PANTHER" id="PTHR43221:SF1">
    <property type="entry name" value="PROTEASE HTPX"/>
    <property type="match status" value="1"/>
</dbReference>
<keyword evidence="3 11" id="KW-0645">Protease</keyword>
<evidence type="ECO:0000256" key="9">
    <source>
        <dbReference type="ARBA" id="ARBA00023049"/>
    </source>
</evidence>
<feature type="transmembrane region" description="Helical" evidence="13">
    <location>
        <begin position="27"/>
        <end position="49"/>
    </location>
</feature>
<evidence type="ECO:0000256" key="10">
    <source>
        <dbReference type="ARBA" id="ARBA00023136"/>
    </source>
</evidence>
<keyword evidence="16" id="KW-1185">Reference proteome</keyword>
<dbReference type="GO" id="GO:0006508">
    <property type="term" value="P:proteolysis"/>
    <property type="evidence" value="ECO:0007669"/>
    <property type="project" value="UniProtKB-KW"/>
</dbReference>
<sequence>MAILESPPAPHHGHFHAHQPQRHPWEIGLLVLVIVSSVVVYLVALAVAFSGKISMLWLSILLFPVLLYLGRGLMYGRQRANGVKMSPTQFPEGYWLVVEAAQRFGLSEVPDAYVVLGNGQINAFASGHGLRRYVCVYSDLFEIGGQARDPEALAFVIGHEVGHIAAGHASYWRQLAQLAMKIPFLGSSLSRSMEYTADNYGYAFRPAGAARAIGVLSAGKYLLRSVSFDEMANRASTETGFFVWLANMMASHPVNTWRAAALRNRAIAGSLFFRPTQLAPVVPAHVPAQMPPQMPAPGATQMPPQWSPPPTRTWTP</sequence>
<keyword evidence="10 13" id="KW-0472">Membrane</keyword>
<evidence type="ECO:0000256" key="2">
    <source>
        <dbReference type="ARBA" id="ARBA00022475"/>
    </source>
</evidence>
<keyword evidence="9 11" id="KW-0482">Metalloprotease</keyword>
<organism evidence="15 16">
    <name type="scientific">Mycobacterium bourgelatii</name>
    <dbReference type="NCBI Taxonomy" id="1273442"/>
    <lineage>
        <taxon>Bacteria</taxon>
        <taxon>Bacillati</taxon>
        <taxon>Actinomycetota</taxon>
        <taxon>Actinomycetes</taxon>
        <taxon>Mycobacteriales</taxon>
        <taxon>Mycobacteriaceae</taxon>
        <taxon>Mycobacterium</taxon>
    </lineage>
</organism>
<feature type="compositionally biased region" description="Pro residues" evidence="12">
    <location>
        <begin position="305"/>
        <end position="316"/>
    </location>
</feature>
<feature type="region of interest" description="Disordered" evidence="12">
    <location>
        <begin position="289"/>
        <end position="316"/>
    </location>
</feature>
<proteinExistence type="inferred from homology"/>
<keyword evidence="6 11" id="KW-0378">Hydrolase</keyword>
<dbReference type="RefSeq" id="WP_163712467.1">
    <property type="nucleotide sequence ID" value="NZ_BLKZ01000001.1"/>
</dbReference>
<protein>
    <recommendedName>
        <fullName evidence="14">Peptidase M48 domain-containing protein</fullName>
    </recommendedName>
</protein>
<dbReference type="CDD" id="cd07325">
    <property type="entry name" value="M48_Ste24p_like"/>
    <property type="match status" value="1"/>
</dbReference>
<feature type="domain" description="Peptidase M48" evidence="14">
    <location>
        <begin position="98"/>
        <end position="171"/>
    </location>
</feature>
<evidence type="ECO:0000259" key="14">
    <source>
        <dbReference type="Pfam" id="PF01435"/>
    </source>
</evidence>
<dbReference type="InterPro" id="IPR050083">
    <property type="entry name" value="HtpX_protease"/>
</dbReference>
<comment type="cofactor">
    <cofactor evidence="11">
        <name>Zn(2+)</name>
        <dbReference type="ChEBI" id="CHEBI:29105"/>
    </cofactor>
    <text evidence="11">Binds 1 zinc ion per subunit.</text>
</comment>
<keyword evidence="5" id="KW-0479">Metal-binding</keyword>
<dbReference type="GO" id="GO:0005886">
    <property type="term" value="C:plasma membrane"/>
    <property type="evidence" value="ECO:0007669"/>
    <property type="project" value="UniProtKB-SubCell"/>
</dbReference>
<evidence type="ECO:0000256" key="12">
    <source>
        <dbReference type="SAM" id="MobiDB-lite"/>
    </source>
</evidence>
<evidence type="ECO:0000256" key="5">
    <source>
        <dbReference type="ARBA" id="ARBA00022723"/>
    </source>
</evidence>
<evidence type="ECO:0000256" key="11">
    <source>
        <dbReference type="RuleBase" id="RU003983"/>
    </source>
</evidence>
<dbReference type="Gene3D" id="3.30.2010.10">
    <property type="entry name" value="Metalloproteases ('zincins'), catalytic domain"/>
    <property type="match status" value="1"/>
</dbReference>
<keyword evidence="4 13" id="KW-0812">Transmembrane</keyword>
<dbReference type="PANTHER" id="PTHR43221">
    <property type="entry name" value="PROTEASE HTPX"/>
    <property type="match status" value="1"/>
</dbReference>
<dbReference type="InterPro" id="IPR001915">
    <property type="entry name" value="Peptidase_M48"/>
</dbReference>
<name>A0A7I9YPT4_MYCBU</name>
<comment type="similarity">
    <text evidence="11">Belongs to the peptidase M48 family.</text>
</comment>
<accession>A0A7I9YPT4</accession>
<evidence type="ECO:0000256" key="6">
    <source>
        <dbReference type="ARBA" id="ARBA00022801"/>
    </source>
</evidence>
<dbReference type="EMBL" id="BLKZ01000001">
    <property type="protein sequence ID" value="GFG90592.1"/>
    <property type="molecule type" value="Genomic_DNA"/>
</dbReference>
<evidence type="ECO:0000256" key="7">
    <source>
        <dbReference type="ARBA" id="ARBA00022833"/>
    </source>
</evidence>
<keyword evidence="8 13" id="KW-1133">Transmembrane helix</keyword>
<feature type="domain" description="Peptidase M48" evidence="14">
    <location>
        <begin position="176"/>
        <end position="265"/>
    </location>
</feature>
<comment type="subcellular location">
    <subcellularLocation>
        <location evidence="1">Cell membrane</location>
        <topology evidence="1">Multi-pass membrane protein</topology>
    </subcellularLocation>
</comment>
<keyword evidence="7 11" id="KW-0862">Zinc</keyword>
<dbReference type="GO" id="GO:0046872">
    <property type="term" value="F:metal ion binding"/>
    <property type="evidence" value="ECO:0007669"/>
    <property type="project" value="UniProtKB-KW"/>
</dbReference>
<evidence type="ECO:0000313" key="16">
    <source>
        <dbReference type="Proteomes" id="UP000465360"/>
    </source>
</evidence>
<feature type="transmembrane region" description="Helical" evidence="13">
    <location>
        <begin position="55"/>
        <end position="74"/>
    </location>
</feature>
<evidence type="ECO:0000256" key="3">
    <source>
        <dbReference type="ARBA" id="ARBA00022670"/>
    </source>
</evidence>
<keyword evidence="2" id="KW-1003">Cell membrane</keyword>